<dbReference type="EMBL" id="JBEVCJ010000001">
    <property type="protein sequence ID" value="MET1253875.1"/>
    <property type="molecule type" value="Genomic_DNA"/>
</dbReference>
<dbReference type="SUPFAM" id="SSF48498">
    <property type="entry name" value="Tetracyclin repressor-like, C-terminal domain"/>
    <property type="match status" value="1"/>
</dbReference>
<dbReference type="SUPFAM" id="SSF46689">
    <property type="entry name" value="Homeodomain-like"/>
    <property type="match status" value="1"/>
</dbReference>
<protein>
    <submittedName>
        <fullName evidence="1">TetR/AcrR family transcriptional regulator</fullName>
    </submittedName>
</protein>
<dbReference type="PANTHER" id="PTHR30055:SF212">
    <property type="entry name" value="TETR-FAMILY FAMILY TRANSCRIPTIONAL REGULATOR"/>
    <property type="match status" value="1"/>
</dbReference>
<proteinExistence type="predicted"/>
<accession>A0ABV2BPJ6</accession>
<gene>
    <name evidence="1" type="ORF">ABVT43_01935</name>
</gene>
<dbReference type="Proteomes" id="UP001548189">
    <property type="component" value="Unassembled WGS sequence"/>
</dbReference>
<name>A0ABV2BPJ6_9GAMM</name>
<evidence type="ECO:0000313" key="2">
    <source>
        <dbReference type="Proteomes" id="UP001548189"/>
    </source>
</evidence>
<dbReference type="InterPro" id="IPR050109">
    <property type="entry name" value="HTH-type_TetR-like_transc_reg"/>
</dbReference>
<dbReference type="InterPro" id="IPR036271">
    <property type="entry name" value="Tet_transcr_reg_TetR-rel_C_sf"/>
</dbReference>
<evidence type="ECO:0000313" key="1">
    <source>
        <dbReference type="EMBL" id="MET1253875.1"/>
    </source>
</evidence>
<dbReference type="PANTHER" id="PTHR30055">
    <property type="entry name" value="HTH-TYPE TRANSCRIPTIONAL REGULATOR RUTR"/>
    <property type="match status" value="1"/>
</dbReference>
<dbReference type="PROSITE" id="PS50977">
    <property type="entry name" value="HTH_TETR_2"/>
    <property type="match status" value="1"/>
</dbReference>
<sequence>MSNIKRKPGRPSLSDAQKQEIRNDIIDIARELFVNEGYESTSMRKIAAQAGFAPTKIYYYFENKKSILRHFWQDISEEMWAFCKPPEHIMSQSPLDVIRYLMSRNVRYWLENPKSFQLGIATQDYKADTSENFDFYSALGTRSYIELMHKSVQACIDEGIFRESNVMITSQIIGMAVYGIYGAYYNLPTVPWEKSDELIDEAIENTLRGLMLPDAVSVELEQPQELAFAG</sequence>
<dbReference type="InterPro" id="IPR001647">
    <property type="entry name" value="HTH_TetR"/>
</dbReference>
<comment type="caution">
    <text evidence="1">The sequence shown here is derived from an EMBL/GenBank/DDBJ whole genome shotgun (WGS) entry which is preliminary data.</text>
</comment>
<dbReference type="InterPro" id="IPR009057">
    <property type="entry name" value="Homeodomain-like_sf"/>
</dbReference>
<dbReference type="Gene3D" id="1.10.357.10">
    <property type="entry name" value="Tetracycline Repressor, domain 2"/>
    <property type="match status" value="1"/>
</dbReference>
<dbReference type="Pfam" id="PF00440">
    <property type="entry name" value="TetR_N"/>
    <property type="match status" value="1"/>
</dbReference>
<keyword evidence="2" id="KW-1185">Reference proteome</keyword>
<organism evidence="1 2">
    <name type="scientific">Aliikangiella maris</name>
    <dbReference type="NCBI Taxonomy" id="3162458"/>
    <lineage>
        <taxon>Bacteria</taxon>
        <taxon>Pseudomonadati</taxon>
        <taxon>Pseudomonadota</taxon>
        <taxon>Gammaproteobacteria</taxon>
        <taxon>Oceanospirillales</taxon>
        <taxon>Pleioneaceae</taxon>
        <taxon>Aliikangiella</taxon>
    </lineage>
</organism>
<reference evidence="1 2" key="1">
    <citation type="submission" date="2024-06" db="EMBL/GenBank/DDBJ databases">
        <authorList>
            <person name="Li F."/>
        </authorList>
    </citation>
    <scope>NUCLEOTIDE SEQUENCE [LARGE SCALE GENOMIC DNA]</scope>
    <source>
        <strain evidence="1 2">GXAS 311</strain>
    </source>
</reference>
<dbReference type="PRINTS" id="PR00455">
    <property type="entry name" value="HTHTETR"/>
</dbReference>